<evidence type="ECO:0000313" key="12">
    <source>
        <dbReference type="Proteomes" id="UP000717515"/>
    </source>
</evidence>
<dbReference type="AlphaFoldDB" id="A0A9P7ZWU1"/>
<feature type="region of interest" description="Disordered" evidence="9">
    <location>
        <begin position="149"/>
        <end position="178"/>
    </location>
</feature>
<dbReference type="GO" id="GO:0006357">
    <property type="term" value="P:regulation of transcription by RNA polymerase II"/>
    <property type="evidence" value="ECO:0007669"/>
    <property type="project" value="TreeGrafter"/>
</dbReference>
<feature type="compositionally biased region" description="Basic and acidic residues" evidence="9">
    <location>
        <begin position="526"/>
        <end position="541"/>
    </location>
</feature>
<feature type="compositionally biased region" description="Basic and acidic residues" evidence="9">
    <location>
        <begin position="272"/>
        <end position="284"/>
    </location>
</feature>
<feature type="domain" description="C2H2-type" evidence="10">
    <location>
        <begin position="432"/>
        <end position="462"/>
    </location>
</feature>
<dbReference type="PROSITE" id="PS00028">
    <property type="entry name" value="ZINC_FINGER_C2H2_1"/>
    <property type="match status" value="4"/>
</dbReference>
<evidence type="ECO:0000256" key="4">
    <source>
        <dbReference type="ARBA" id="ARBA00022833"/>
    </source>
</evidence>
<feature type="compositionally biased region" description="Basic and acidic residues" evidence="9">
    <location>
        <begin position="35"/>
        <end position="46"/>
    </location>
</feature>
<feature type="region of interest" description="Disordered" evidence="9">
    <location>
        <begin position="705"/>
        <end position="746"/>
    </location>
</feature>
<keyword evidence="2" id="KW-0479">Metal-binding</keyword>
<dbReference type="PANTHER" id="PTHR46179">
    <property type="entry name" value="ZINC FINGER PROTEIN"/>
    <property type="match status" value="1"/>
</dbReference>
<dbReference type="GO" id="GO:0008270">
    <property type="term" value="F:zinc ion binding"/>
    <property type="evidence" value="ECO:0007669"/>
    <property type="project" value="UniProtKB-KW"/>
</dbReference>
<evidence type="ECO:0000256" key="6">
    <source>
        <dbReference type="ARBA" id="ARBA00023163"/>
    </source>
</evidence>
<keyword evidence="6" id="KW-0804">Transcription</keyword>
<accession>A0A9P7ZWU1</accession>
<dbReference type="InterPro" id="IPR036236">
    <property type="entry name" value="Znf_C2H2_sf"/>
</dbReference>
<dbReference type="InterPro" id="IPR013087">
    <property type="entry name" value="Znf_C2H2_type"/>
</dbReference>
<feature type="domain" description="C2H2-type" evidence="10">
    <location>
        <begin position="642"/>
        <end position="672"/>
    </location>
</feature>
<gene>
    <name evidence="11" type="ORF">KVV02_004700</name>
</gene>
<dbReference type="InterPro" id="IPR051061">
    <property type="entry name" value="Zinc_finger_trans_reg"/>
</dbReference>
<evidence type="ECO:0000256" key="3">
    <source>
        <dbReference type="ARBA" id="ARBA00022771"/>
    </source>
</evidence>
<sequence>MHVDQIEEDVVEHGGVDDGQHDDLSNPSASTSMDEQDRDREAAGESRRRRTTTASTHRGPSSSSSAQKHPESRHHSSSQATQARRHDPTGVAHSSDVRRRSIHVAHRHIHSQSGHALPKDVGHDRTIDQNQEQDLLSTLAEVAQQMPRRVIPADRGSSMQYDSNATASESEGRVKEAITKDSTPRKWICRQVPVKTLGGEMMMPIWFSEEDMLLNEPVAPIELDTDRMDLDLMGAQPHGYHHYHHHHHHHHQLMAEDPQQAHSARQKRKMKLKDMALRESRDPQDFVDMPEPMDNKRRQLDPHAKEVKGKGLSKEHLRTEKRLKLLGDSGDSTGFRKEKSKKIRKEPRERSESRASTRDSTPTTPVDFGESEYHHGSPPRQRRSQPDNSNLSSPSGGPRPRPFICEIEDCGKRFVDALQLERHIERHGPKELECDLDMCGKLFSSIMLLRRHQSMVHKRRSEKWESPPGTARPRSGRSRRREPRIVASGDVMEPAELERIQRISAMEEDQLDEDDEDELEGGDGDDSMHYHDVKSSREPKTLKTPKVRVNKEPKNPKEHKPPRAYLPKRLAPKAEDQEGGIGLEGDTEAMEQVHGSAEARALLQAAAPKPRPFRCTYDDCKKVFIDAVQLERHLERHGPKELECGIDGCRKRFSAQMLLRRHQSMVHKRRSPAVPVSATTGLRQQLKPTSVSAGQAGASAVSAAYASPTSRLSVSTTAEEAAAVSYDDRAPAHHSAVSRDEGEGQY</sequence>
<keyword evidence="4" id="KW-0862">Zinc</keyword>
<feature type="compositionally biased region" description="Acidic residues" evidence="9">
    <location>
        <begin position="506"/>
        <end position="525"/>
    </location>
</feature>
<feature type="compositionally biased region" description="Polar residues" evidence="9">
    <location>
        <begin position="708"/>
        <end position="718"/>
    </location>
</feature>
<dbReference type="EMBL" id="JAIFTL010000349">
    <property type="protein sequence ID" value="KAG9319948.1"/>
    <property type="molecule type" value="Genomic_DNA"/>
</dbReference>
<feature type="compositionally biased region" description="Basic and acidic residues" evidence="9">
    <location>
        <begin position="726"/>
        <end position="746"/>
    </location>
</feature>
<feature type="compositionally biased region" description="Basic residues" evidence="9">
    <location>
        <begin position="241"/>
        <end position="252"/>
    </location>
</feature>
<keyword evidence="7" id="KW-0539">Nucleus</keyword>
<dbReference type="Pfam" id="PF00096">
    <property type="entry name" value="zf-C2H2"/>
    <property type="match status" value="2"/>
</dbReference>
<organism evidence="11 12">
    <name type="scientific">Mortierella alpina</name>
    <name type="common">Oleaginous fungus</name>
    <name type="synonym">Mortierella renispora</name>
    <dbReference type="NCBI Taxonomy" id="64518"/>
    <lineage>
        <taxon>Eukaryota</taxon>
        <taxon>Fungi</taxon>
        <taxon>Fungi incertae sedis</taxon>
        <taxon>Mucoromycota</taxon>
        <taxon>Mortierellomycotina</taxon>
        <taxon>Mortierellomycetes</taxon>
        <taxon>Mortierellales</taxon>
        <taxon>Mortierellaceae</taxon>
        <taxon>Mortierella</taxon>
    </lineage>
</organism>
<feature type="region of interest" description="Disordered" evidence="9">
    <location>
        <begin position="457"/>
        <end position="581"/>
    </location>
</feature>
<evidence type="ECO:0000313" key="11">
    <source>
        <dbReference type="EMBL" id="KAG9319948.1"/>
    </source>
</evidence>
<evidence type="ECO:0000256" key="9">
    <source>
        <dbReference type="SAM" id="MobiDB-lite"/>
    </source>
</evidence>
<feature type="compositionally biased region" description="Polar residues" evidence="9">
    <location>
        <begin position="157"/>
        <end position="169"/>
    </location>
</feature>
<evidence type="ECO:0000256" key="2">
    <source>
        <dbReference type="ARBA" id="ARBA00022723"/>
    </source>
</evidence>
<evidence type="ECO:0000256" key="1">
    <source>
        <dbReference type="ARBA" id="ARBA00004123"/>
    </source>
</evidence>
<feature type="compositionally biased region" description="Basic and acidic residues" evidence="9">
    <location>
        <begin position="293"/>
        <end position="325"/>
    </location>
</feature>
<feature type="compositionally biased region" description="Basic and acidic residues" evidence="9">
    <location>
        <begin position="346"/>
        <end position="357"/>
    </location>
</feature>
<evidence type="ECO:0000256" key="5">
    <source>
        <dbReference type="ARBA" id="ARBA00023015"/>
    </source>
</evidence>
<dbReference type="SMART" id="SM00355">
    <property type="entry name" value="ZnF_C2H2"/>
    <property type="match status" value="4"/>
</dbReference>
<evidence type="ECO:0000259" key="10">
    <source>
        <dbReference type="PROSITE" id="PS50157"/>
    </source>
</evidence>
<feature type="domain" description="C2H2-type" evidence="10">
    <location>
        <begin position="403"/>
        <end position="432"/>
    </location>
</feature>
<feature type="region of interest" description="Disordered" evidence="9">
    <location>
        <begin position="1"/>
        <end position="97"/>
    </location>
</feature>
<dbReference type="PANTHER" id="PTHR46179:SF13">
    <property type="entry name" value="C2H2-TYPE DOMAIN-CONTAINING PROTEIN"/>
    <property type="match status" value="1"/>
</dbReference>
<protein>
    <recommendedName>
        <fullName evidence="10">C2H2-type domain-containing protein</fullName>
    </recommendedName>
</protein>
<dbReference type="PROSITE" id="PS50157">
    <property type="entry name" value="ZINC_FINGER_C2H2_2"/>
    <property type="match status" value="4"/>
</dbReference>
<dbReference type="GO" id="GO:0005634">
    <property type="term" value="C:nucleus"/>
    <property type="evidence" value="ECO:0007669"/>
    <property type="project" value="UniProtKB-SubCell"/>
</dbReference>
<proteinExistence type="predicted"/>
<dbReference type="SUPFAM" id="SSF57667">
    <property type="entry name" value="beta-beta-alpha zinc fingers"/>
    <property type="match status" value="2"/>
</dbReference>
<feature type="compositionally biased region" description="Basic and acidic residues" evidence="9">
    <location>
        <begin position="1"/>
        <end position="24"/>
    </location>
</feature>
<keyword evidence="5" id="KW-0805">Transcription regulation</keyword>
<feature type="domain" description="C2H2-type" evidence="10">
    <location>
        <begin position="613"/>
        <end position="642"/>
    </location>
</feature>
<feature type="compositionally biased region" description="Basic and acidic residues" evidence="9">
    <location>
        <begin position="549"/>
        <end position="561"/>
    </location>
</feature>
<dbReference type="Proteomes" id="UP000717515">
    <property type="component" value="Unassembled WGS sequence"/>
</dbReference>
<reference evidence="11" key="1">
    <citation type="submission" date="2021-07" db="EMBL/GenBank/DDBJ databases">
        <title>Draft genome of Mortierella alpina, strain LL118, isolated from an aspen leaf litter sample.</title>
        <authorList>
            <person name="Yang S."/>
            <person name="Vinatzer B.A."/>
        </authorList>
    </citation>
    <scope>NUCLEOTIDE SEQUENCE</scope>
    <source>
        <strain evidence="11">LL118</strain>
    </source>
</reference>
<evidence type="ECO:0000256" key="8">
    <source>
        <dbReference type="PROSITE-ProRule" id="PRU00042"/>
    </source>
</evidence>
<name>A0A9P7ZWU1_MORAP</name>
<evidence type="ECO:0000256" key="7">
    <source>
        <dbReference type="ARBA" id="ARBA00023242"/>
    </source>
</evidence>
<feature type="region of interest" description="Disordered" evidence="9">
    <location>
        <begin position="241"/>
        <end position="404"/>
    </location>
</feature>
<comment type="subcellular location">
    <subcellularLocation>
        <location evidence="1">Nucleus</location>
    </subcellularLocation>
</comment>
<keyword evidence="3 8" id="KW-0863">Zinc-finger</keyword>
<dbReference type="Gene3D" id="3.30.160.60">
    <property type="entry name" value="Classic Zinc Finger"/>
    <property type="match status" value="2"/>
</dbReference>
<comment type="caution">
    <text evidence="11">The sequence shown here is derived from an EMBL/GenBank/DDBJ whole genome shotgun (WGS) entry which is preliminary data.</text>
</comment>